<dbReference type="InterPro" id="IPR006680">
    <property type="entry name" value="Amidohydro-rel"/>
</dbReference>
<dbReference type="Pfam" id="PF08547">
    <property type="entry name" value="CIA30"/>
    <property type="match status" value="1"/>
</dbReference>
<reference evidence="4 5" key="1">
    <citation type="submission" date="2020-08" db="EMBL/GenBank/DDBJ databases">
        <title>Genomic Encyclopedia of Type Strains, Phase IV (KMG-IV): sequencing the most valuable type-strain genomes for metagenomic binning, comparative biology and taxonomic classification.</title>
        <authorList>
            <person name="Goeker M."/>
        </authorList>
    </citation>
    <scope>NUCLEOTIDE SEQUENCE [LARGE SCALE GENOMIC DNA]</scope>
    <source>
        <strain evidence="4 5">DSM 24163</strain>
    </source>
</reference>
<dbReference type="InterPro" id="IPR013857">
    <property type="entry name" value="NADH-UbQ_OxRdtase-assoc_prot30"/>
</dbReference>
<dbReference type="AlphaFoldDB" id="A0A7W8G361"/>
<keyword evidence="5" id="KW-1185">Reference proteome</keyword>
<dbReference type="PANTHER" id="PTHR43135:SF3">
    <property type="entry name" value="ALPHA-D-RIBOSE 1-METHYLPHOSPHONATE 5-TRIPHOSPHATE DIPHOSPHATASE"/>
    <property type="match status" value="1"/>
</dbReference>
<dbReference type="RefSeq" id="WP_183961958.1">
    <property type="nucleotide sequence ID" value="NZ_JACHHP010000006.1"/>
</dbReference>
<evidence type="ECO:0000259" key="2">
    <source>
        <dbReference type="Pfam" id="PF01979"/>
    </source>
</evidence>
<evidence type="ECO:0000313" key="5">
    <source>
        <dbReference type="Proteomes" id="UP000521199"/>
    </source>
</evidence>
<comment type="caution">
    <text evidence="4">The sequence shown here is derived from an EMBL/GenBank/DDBJ whole genome shotgun (WGS) entry which is preliminary data.</text>
</comment>
<dbReference type="SUPFAM" id="SSF51338">
    <property type="entry name" value="Composite domain of metallo-dependent hydrolases"/>
    <property type="match status" value="1"/>
</dbReference>
<keyword evidence="4" id="KW-0378">Hydrolase</keyword>
<dbReference type="Gene3D" id="1.20.58.520">
    <property type="entry name" value="Amidohydrolase"/>
    <property type="match status" value="1"/>
</dbReference>
<evidence type="ECO:0000259" key="3">
    <source>
        <dbReference type="Pfam" id="PF08547"/>
    </source>
</evidence>
<dbReference type="SUPFAM" id="SSF51556">
    <property type="entry name" value="Metallo-dependent hydrolases"/>
    <property type="match status" value="1"/>
</dbReference>
<dbReference type="InterPro" id="IPR008979">
    <property type="entry name" value="Galactose-bd-like_sf"/>
</dbReference>
<dbReference type="GO" id="GO:0016810">
    <property type="term" value="F:hydrolase activity, acting on carbon-nitrogen (but not peptide) bonds"/>
    <property type="evidence" value="ECO:0007669"/>
    <property type="project" value="InterPro"/>
</dbReference>
<feature type="chain" id="PRO_5030737099" evidence="1">
    <location>
        <begin position="29"/>
        <end position="611"/>
    </location>
</feature>
<dbReference type="SUPFAM" id="SSF49785">
    <property type="entry name" value="Galactose-binding domain-like"/>
    <property type="match status" value="1"/>
</dbReference>
<feature type="domain" description="NADH:ubiquinone oxidoreductase intermediate-associated protein 30" evidence="3">
    <location>
        <begin position="464"/>
        <end position="580"/>
    </location>
</feature>
<dbReference type="Gene3D" id="2.30.40.10">
    <property type="entry name" value="Urease, subunit C, domain 1"/>
    <property type="match status" value="1"/>
</dbReference>
<feature type="signal peptide" evidence="1">
    <location>
        <begin position="1"/>
        <end position="28"/>
    </location>
</feature>
<dbReference type="Pfam" id="PF01979">
    <property type="entry name" value="Amidohydro_1"/>
    <property type="match status" value="1"/>
</dbReference>
<dbReference type="PANTHER" id="PTHR43135">
    <property type="entry name" value="ALPHA-D-RIBOSE 1-METHYLPHOSPHONATE 5-TRIPHOSPHATE DIPHOSPHATASE"/>
    <property type="match status" value="1"/>
</dbReference>
<gene>
    <name evidence="4" type="ORF">HNQ52_002989</name>
</gene>
<organism evidence="4 5">
    <name type="scientific">Chiayiivirga flava</name>
    <dbReference type="NCBI Taxonomy" id="659595"/>
    <lineage>
        <taxon>Bacteria</taxon>
        <taxon>Pseudomonadati</taxon>
        <taxon>Pseudomonadota</taxon>
        <taxon>Gammaproteobacteria</taxon>
        <taxon>Lysobacterales</taxon>
        <taxon>Lysobacteraceae</taxon>
        <taxon>Chiayiivirga</taxon>
    </lineage>
</organism>
<dbReference type="EMBL" id="JACHHP010000006">
    <property type="protein sequence ID" value="MBB5209420.1"/>
    <property type="molecule type" value="Genomic_DNA"/>
</dbReference>
<protein>
    <submittedName>
        <fullName evidence="4">Imidazolonepropionase-like amidohydrolase</fullName>
    </submittedName>
</protein>
<proteinExistence type="predicted"/>
<dbReference type="InterPro" id="IPR032466">
    <property type="entry name" value="Metal_Hydrolase"/>
</dbReference>
<dbReference type="Gene3D" id="3.40.50.10910">
    <property type="entry name" value="Amidohydrolase"/>
    <property type="match status" value="1"/>
</dbReference>
<sequence length="611" mass="63355">MKGLHWVVVASAALLAALLWVASRPPDAATEAAAATTQAPADEFAIRDVRVFDGERVLERATVHVRDGRIVALGEALALPDGIQSVPGAGRTLLPGFIDAHVHTWGEARQDALRFGVTAQLDMFSDPAQLPAARRERATLDTTDRADLWSAGMLATAAGGHGTQFGIAVPTLAAPDAAAAWVAARKAEGSDYIKIVRENMHVYGATNALPTLDRATAAALIDAAHAQGLRAVVHVSALADAREAIEDGADGLVHLFHDAPADGAFVTLARERGVFVVPTLAVIAGFSGRATTLPDDPRVLPWLSAEQRGTLAARFPAPPEPAHLLAALESVQRLHVAGVPLLAGTDAPNPNTAHGASMHEELVLLVDGGLAPRDALAAATARAADAFGLDDRGRIAPGKRADLVLVEGNPTADITATRAIAAIWKNGRAVQRNRAVAVADGAALDVLAPGLVSDFDTGGLDARIGSWSATSDRMAGGASDATVAALPDGAAGAGALRTQGRIEPGFAYPWAGAFLAVGAAPMQPVDASALTELVFQARGDGRAYAVLLFSGQQPRPIPARVQFTPGTEWREVRVVFADVADVDLATLRGIAFTAHDPAGAFTLDLDRVELR</sequence>
<feature type="domain" description="Amidohydrolase-related" evidence="2">
    <location>
        <begin position="92"/>
        <end position="429"/>
    </location>
</feature>
<evidence type="ECO:0000256" key="1">
    <source>
        <dbReference type="SAM" id="SignalP"/>
    </source>
</evidence>
<dbReference type="Gene3D" id="3.30.110.90">
    <property type="entry name" value="Amidohydrolase"/>
    <property type="match status" value="1"/>
</dbReference>
<dbReference type="InterPro" id="IPR011059">
    <property type="entry name" value="Metal-dep_hydrolase_composite"/>
</dbReference>
<keyword evidence="1" id="KW-0732">Signal</keyword>
<name>A0A7W8G361_9GAMM</name>
<dbReference type="InterPro" id="IPR051781">
    <property type="entry name" value="Metallo-dep_Hydrolase"/>
</dbReference>
<dbReference type="Proteomes" id="UP000521199">
    <property type="component" value="Unassembled WGS sequence"/>
</dbReference>
<evidence type="ECO:0000313" key="4">
    <source>
        <dbReference type="EMBL" id="MBB5209420.1"/>
    </source>
</evidence>
<accession>A0A7W8G361</accession>